<gene>
    <name evidence="1" type="ORF">NCTC10135_00686</name>
</gene>
<dbReference type="EMBL" id="LS991949">
    <property type="protein sequence ID" value="SYV90168.1"/>
    <property type="molecule type" value="Genomic_DNA"/>
</dbReference>
<protein>
    <submittedName>
        <fullName evidence="1">Uncharacterized protein</fullName>
    </submittedName>
</protein>
<proteinExistence type="predicted"/>
<evidence type="ECO:0000313" key="1">
    <source>
        <dbReference type="EMBL" id="SYV90168.1"/>
    </source>
</evidence>
<dbReference type="AlphaFoldDB" id="A0A3B0NZC2"/>
<reference evidence="2" key="1">
    <citation type="submission" date="2018-06" db="EMBL/GenBank/DDBJ databases">
        <authorList>
            <consortium name="Pathogen Informatics"/>
        </authorList>
    </citation>
    <scope>NUCLEOTIDE SEQUENCE [LARGE SCALE GENOMIC DNA]</scope>
    <source>
        <strain evidence="2">NCTC10135</strain>
    </source>
</reference>
<evidence type="ECO:0000313" key="2">
    <source>
        <dbReference type="Proteomes" id="UP000259864"/>
    </source>
</evidence>
<organism evidence="1 2">
    <name type="scientific">Metamycoplasma alkalescens</name>
    <dbReference type="NCBI Taxonomy" id="45363"/>
    <lineage>
        <taxon>Bacteria</taxon>
        <taxon>Bacillati</taxon>
        <taxon>Mycoplasmatota</taxon>
        <taxon>Mycoplasmoidales</taxon>
        <taxon>Metamycoplasmataceae</taxon>
        <taxon>Metamycoplasma</taxon>
    </lineage>
</organism>
<accession>A0A3B0NZC2</accession>
<sequence>MLKKQELINFNVLFNNQKELEEFCFLLNKKLKSFSKNEQIIFVSLIKKINDNFSKIKEINPKEQIYLTIKKSTDLNPKDLEKIEKYSLLFQNEILPSELIEKHNW</sequence>
<name>A0A3B0NZC2_9BACT</name>
<dbReference type="Proteomes" id="UP000259864">
    <property type="component" value="Chromosome 1"/>
</dbReference>
<dbReference type="KEGG" id="mala:NCTC10135_00686"/>
<feature type="non-terminal residue" evidence="1">
    <location>
        <position position="105"/>
    </location>
</feature>